<dbReference type="InterPro" id="IPR050117">
    <property type="entry name" value="MAPK"/>
</dbReference>
<evidence type="ECO:0000256" key="3">
    <source>
        <dbReference type="PROSITE-ProRule" id="PRU10141"/>
    </source>
</evidence>
<dbReference type="GO" id="GO:0005524">
    <property type="term" value="F:ATP binding"/>
    <property type="evidence" value="ECO:0007669"/>
    <property type="project" value="UniProtKB-UniRule"/>
</dbReference>
<dbReference type="HOGENOM" id="CLU_2150746_0_0_1"/>
<dbReference type="EMBL" id="CT868663">
    <property type="protein sequence ID" value="CAK91455.1"/>
    <property type="molecule type" value="Genomic_DNA"/>
</dbReference>
<organism evidence="5 6">
    <name type="scientific">Paramecium tetraurelia</name>
    <dbReference type="NCBI Taxonomy" id="5888"/>
    <lineage>
        <taxon>Eukaryota</taxon>
        <taxon>Sar</taxon>
        <taxon>Alveolata</taxon>
        <taxon>Ciliophora</taxon>
        <taxon>Intramacronucleata</taxon>
        <taxon>Oligohymenophorea</taxon>
        <taxon>Peniculida</taxon>
        <taxon>Parameciidae</taxon>
        <taxon>Paramecium</taxon>
    </lineage>
</organism>
<evidence type="ECO:0000256" key="1">
    <source>
        <dbReference type="ARBA" id="ARBA00022741"/>
    </source>
</evidence>
<keyword evidence="6" id="KW-1185">Reference proteome</keyword>
<evidence type="ECO:0000259" key="4">
    <source>
        <dbReference type="PROSITE" id="PS50011"/>
    </source>
</evidence>
<dbReference type="RefSeq" id="XP_001458852.1">
    <property type="nucleotide sequence ID" value="XM_001458815.1"/>
</dbReference>
<dbReference type="SUPFAM" id="SSF56112">
    <property type="entry name" value="Protein kinase-like (PK-like)"/>
    <property type="match status" value="1"/>
</dbReference>
<dbReference type="KEGG" id="ptm:GSPATT00024183001"/>
<dbReference type="InterPro" id="IPR011009">
    <property type="entry name" value="Kinase-like_dom_sf"/>
</dbReference>
<dbReference type="PROSITE" id="PS00107">
    <property type="entry name" value="PROTEIN_KINASE_ATP"/>
    <property type="match status" value="1"/>
</dbReference>
<evidence type="ECO:0000313" key="6">
    <source>
        <dbReference type="Proteomes" id="UP000000600"/>
    </source>
</evidence>
<dbReference type="Gene3D" id="3.30.200.20">
    <property type="entry name" value="Phosphorylase Kinase, domain 1"/>
    <property type="match status" value="1"/>
</dbReference>
<evidence type="ECO:0000313" key="5">
    <source>
        <dbReference type="EMBL" id="CAK91455.1"/>
    </source>
</evidence>
<keyword evidence="2 3" id="KW-0067">ATP-binding</keyword>
<reference evidence="5 6" key="1">
    <citation type="journal article" date="2006" name="Nature">
        <title>Global trends of whole-genome duplications revealed by the ciliate Paramecium tetraurelia.</title>
        <authorList>
            <consortium name="Genoscope"/>
            <person name="Aury J.-M."/>
            <person name="Jaillon O."/>
            <person name="Duret L."/>
            <person name="Noel B."/>
            <person name="Jubin C."/>
            <person name="Porcel B.M."/>
            <person name="Segurens B."/>
            <person name="Daubin V."/>
            <person name="Anthouard V."/>
            <person name="Aiach N."/>
            <person name="Arnaiz O."/>
            <person name="Billaut A."/>
            <person name="Beisson J."/>
            <person name="Blanc I."/>
            <person name="Bouhouche K."/>
            <person name="Camara F."/>
            <person name="Duharcourt S."/>
            <person name="Guigo R."/>
            <person name="Gogendeau D."/>
            <person name="Katinka M."/>
            <person name="Keller A.-M."/>
            <person name="Kissmehl R."/>
            <person name="Klotz C."/>
            <person name="Koll F."/>
            <person name="Le Moue A."/>
            <person name="Lepere C."/>
            <person name="Malinsky S."/>
            <person name="Nowacki M."/>
            <person name="Nowak J.K."/>
            <person name="Plattner H."/>
            <person name="Poulain J."/>
            <person name="Ruiz F."/>
            <person name="Serrano V."/>
            <person name="Zagulski M."/>
            <person name="Dessen P."/>
            <person name="Betermier M."/>
            <person name="Weissenbach J."/>
            <person name="Scarpelli C."/>
            <person name="Schachter V."/>
            <person name="Sperling L."/>
            <person name="Meyer E."/>
            <person name="Cohen J."/>
            <person name="Wincker P."/>
        </authorList>
    </citation>
    <scope>NUCLEOTIDE SEQUENCE [LARGE SCALE GENOMIC DNA]</scope>
    <source>
        <strain evidence="5 6">Stock d4-2</strain>
    </source>
</reference>
<dbReference type="Proteomes" id="UP000000600">
    <property type="component" value="Unassembled WGS sequence"/>
</dbReference>
<dbReference type="InParanoid" id="A0E838"/>
<name>A0E838_PARTE</name>
<feature type="domain" description="Protein kinase" evidence="4">
    <location>
        <begin position="39"/>
        <end position="112"/>
    </location>
</feature>
<dbReference type="STRING" id="5888.A0E838"/>
<dbReference type="GeneID" id="5044637"/>
<proteinExistence type="predicted"/>
<dbReference type="PROSITE" id="PS50011">
    <property type="entry name" value="PROTEIN_KINASE_DOM"/>
    <property type="match status" value="1"/>
</dbReference>
<feature type="binding site" evidence="3">
    <location>
        <position position="72"/>
    </location>
    <ligand>
        <name>ATP</name>
        <dbReference type="ChEBI" id="CHEBI:30616"/>
    </ligand>
</feature>
<gene>
    <name evidence="5" type="ORF">GSPATT00024183001</name>
</gene>
<keyword evidence="1 3" id="KW-0547">Nucleotide-binding</keyword>
<evidence type="ECO:0000256" key="2">
    <source>
        <dbReference type="ARBA" id="ARBA00022840"/>
    </source>
</evidence>
<dbReference type="OrthoDB" id="69123at2759"/>
<dbReference type="PANTHER" id="PTHR24055">
    <property type="entry name" value="MITOGEN-ACTIVATED PROTEIN KINASE"/>
    <property type="match status" value="1"/>
</dbReference>
<protein>
    <recommendedName>
        <fullName evidence="4">Protein kinase domain-containing protein</fullName>
    </recommendedName>
</protein>
<dbReference type="GO" id="GO:0004672">
    <property type="term" value="F:protein kinase activity"/>
    <property type="evidence" value="ECO:0007669"/>
    <property type="project" value="InterPro"/>
</dbReference>
<dbReference type="InterPro" id="IPR017441">
    <property type="entry name" value="Protein_kinase_ATP_BS"/>
</dbReference>
<sequence>MKQYTLPHQIVQYYSPFRSNAQKTVIQDGENTFLIDPQYQYLSIIGQGSYGVVFAAKDTKKDSGRDLVAIKKIVKAFEQRLFAKRTLRELRLQRLFSHENVSFSSICAGDIY</sequence>
<accession>A0E838</accession>
<dbReference type="AlphaFoldDB" id="A0E838"/>
<dbReference type="InterPro" id="IPR000719">
    <property type="entry name" value="Prot_kinase_dom"/>
</dbReference>